<dbReference type="Pfam" id="PF10098">
    <property type="entry name" value="DUF2336"/>
    <property type="match status" value="1"/>
</dbReference>
<dbReference type="Proteomes" id="UP001595711">
    <property type="component" value="Unassembled WGS sequence"/>
</dbReference>
<dbReference type="SUPFAM" id="SSF48371">
    <property type="entry name" value="ARM repeat"/>
    <property type="match status" value="1"/>
</dbReference>
<proteinExistence type="predicted"/>
<name>A0ABV7VH85_9PROT</name>
<dbReference type="InterPro" id="IPR016024">
    <property type="entry name" value="ARM-type_fold"/>
</dbReference>
<dbReference type="RefSeq" id="WP_379726689.1">
    <property type="nucleotide sequence ID" value="NZ_JBHRYJ010000002.1"/>
</dbReference>
<dbReference type="EMBL" id="JBHRYJ010000002">
    <property type="protein sequence ID" value="MFC3676312.1"/>
    <property type="molecule type" value="Genomic_DNA"/>
</dbReference>
<accession>A0ABV7VH85</accession>
<evidence type="ECO:0000256" key="1">
    <source>
        <dbReference type="SAM" id="MobiDB-lite"/>
    </source>
</evidence>
<sequence length="426" mass="46583">MTDSGIDYEKAKALAASPDPAVRLELARRADMQPEILYFLAVDEAEEVRRAIVENEATPAQAHLLLANDASGTVRERLAEKLARLLPGLSDEEAGKAREYAIQTLELLARDELTRIRAALSEGLKYADNVPHHVIRQLAQDVELIVSAPVLQFSPLLTDDDLREIVAASAQSGALSAIAKRVGLSAGVSEVIVATRDVSAVAALLANDSAQIREETLDLILDAAPSHEPWHEPLVQRPNLPGKAAKRIAGFVAASLLQRLAGRKDLPADALAEVRQVMEQRLDVKLEAAEEPKAAEDKAKAAKEAKDEPNSMAEAEEKVKKLIKANKLDNDVVQEAIEKNERNFVLQSLIQNGRIPLSVIQKAIEARNGRLVTALVWRAKFSMRTAVMIQRDIAKVPPRMMLNARNGTDYPIGKAELEEQLRILGL</sequence>
<gene>
    <name evidence="2" type="ORF">ACFOOQ_12210</name>
</gene>
<dbReference type="InterPro" id="IPR019285">
    <property type="entry name" value="DUF2336"/>
</dbReference>
<evidence type="ECO:0000313" key="3">
    <source>
        <dbReference type="Proteomes" id="UP001595711"/>
    </source>
</evidence>
<reference evidence="3" key="1">
    <citation type="journal article" date="2019" name="Int. J. Syst. Evol. Microbiol.">
        <title>The Global Catalogue of Microorganisms (GCM) 10K type strain sequencing project: providing services to taxonomists for standard genome sequencing and annotation.</title>
        <authorList>
            <consortium name="The Broad Institute Genomics Platform"/>
            <consortium name="The Broad Institute Genome Sequencing Center for Infectious Disease"/>
            <person name="Wu L."/>
            <person name="Ma J."/>
        </authorList>
    </citation>
    <scope>NUCLEOTIDE SEQUENCE [LARGE SCALE GENOMIC DNA]</scope>
    <source>
        <strain evidence="3">KCTC 42182</strain>
    </source>
</reference>
<comment type="caution">
    <text evidence="2">The sequence shown here is derived from an EMBL/GenBank/DDBJ whole genome shotgun (WGS) entry which is preliminary data.</text>
</comment>
<feature type="region of interest" description="Disordered" evidence="1">
    <location>
        <begin position="288"/>
        <end position="313"/>
    </location>
</feature>
<protein>
    <submittedName>
        <fullName evidence="2">DUF2336 domain-containing protein</fullName>
    </submittedName>
</protein>
<evidence type="ECO:0000313" key="2">
    <source>
        <dbReference type="EMBL" id="MFC3676312.1"/>
    </source>
</evidence>
<organism evidence="2 3">
    <name type="scientific">Ferrovibrio xuzhouensis</name>
    <dbReference type="NCBI Taxonomy" id="1576914"/>
    <lineage>
        <taxon>Bacteria</taxon>
        <taxon>Pseudomonadati</taxon>
        <taxon>Pseudomonadota</taxon>
        <taxon>Alphaproteobacteria</taxon>
        <taxon>Rhodospirillales</taxon>
        <taxon>Rhodospirillaceae</taxon>
        <taxon>Ferrovibrio</taxon>
    </lineage>
</organism>
<keyword evidence="3" id="KW-1185">Reference proteome</keyword>